<dbReference type="PROSITE" id="PS51068">
    <property type="entry name" value="FPG_CAT"/>
    <property type="match status" value="1"/>
</dbReference>
<evidence type="ECO:0000256" key="12">
    <source>
        <dbReference type="ARBA" id="ARBA00023268"/>
    </source>
</evidence>
<dbReference type="EC" id="3.2.2.23" evidence="15"/>
<evidence type="ECO:0000256" key="4">
    <source>
        <dbReference type="ARBA" id="ARBA00022723"/>
    </source>
</evidence>
<keyword evidence="9 15" id="KW-0238">DNA-binding</keyword>
<dbReference type="NCBIfam" id="NF002211">
    <property type="entry name" value="PRK01103.1"/>
    <property type="match status" value="1"/>
</dbReference>
<evidence type="ECO:0000256" key="15">
    <source>
        <dbReference type="HAMAP-Rule" id="MF_00103"/>
    </source>
</evidence>
<dbReference type="HAMAP" id="MF_00103">
    <property type="entry name" value="Fapy_DNA_glycosyl"/>
    <property type="match status" value="1"/>
</dbReference>
<evidence type="ECO:0000313" key="19">
    <source>
        <dbReference type="Proteomes" id="UP000030403"/>
    </source>
</evidence>
<keyword evidence="5 15" id="KW-0227">DNA damage</keyword>
<gene>
    <name evidence="15" type="primary">mutM</name>
    <name evidence="15" type="synonym">fpg</name>
    <name evidence="18" type="ORF">N783_02630</name>
</gene>
<evidence type="ECO:0000256" key="11">
    <source>
        <dbReference type="ARBA" id="ARBA00023239"/>
    </source>
</evidence>
<evidence type="ECO:0000256" key="5">
    <source>
        <dbReference type="ARBA" id="ARBA00022763"/>
    </source>
</evidence>
<proteinExistence type="inferred from homology"/>
<dbReference type="EC" id="4.2.99.18" evidence="15"/>
<dbReference type="InterPro" id="IPR020629">
    <property type="entry name" value="FPG_Glyclase"/>
</dbReference>
<dbReference type="EMBL" id="AVPF01000097">
    <property type="protein sequence ID" value="KGX83573.1"/>
    <property type="molecule type" value="Genomic_DNA"/>
</dbReference>
<keyword evidence="7 15" id="KW-0378">Hydrolase</keyword>
<keyword evidence="12 15" id="KW-0511">Multifunctional enzyme</keyword>
<dbReference type="STRING" id="1385511.GCA_000425225_04096"/>
<dbReference type="PROSITE" id="PS51066">
    <property type="entry name" value="ZF_FPG_2"/>
    <property type="match status" value="1"/>
</dbReference>
<keyword evidence="13 15" id="KW-0326">Glycosidase</keyword>
<evidence type="ECO:0000256" key="3">
    <source>
        <dbReference type="ARBA" id="ARBA00011245"/>
    </source>
</evidence>
<dbReference type="GO" id="GO:0003684">
    <property type="term" value="F:damaged DNA binding"/>
    <property type="evidence" value="ECO:0007669"/>
    <property type="project" value="InterPro"/>
</dbReference>
<comment type="cofactor">
    <cofactor evidence="15">
        <name>Zn(2+)</name>
        <dbReference type="ChEBI" id="CHEBI:29105"/>
    </cofactor>
    <text evidence="15">Binds 1 zinc ion per subunit.</text>
</comment>
<dbReference type="PANTHER" id="PTHR22993:SF9">
    <property type="entry name" value="FORMAMIDOPYRIMIDINE-DNA GLYCOSYLASE"/>
    <property type="match status" value="1"/>
</dbReference>
<protein>
    <recommendedName>
        <fullName evidence="15">Formamidopyrimidine-DNA glycosylase</fullName>
        <shortName evidence="15">Fapy-DNA glycosylase</shortName>
        <ecNumber evidence="15">3.2.2.23</ecNumber>
    </recommendedName>
    <alternativeName>
        <fullName evidence="15">DNA-(apurinic or apyrimidinic site) lyase MutM</fullName>
        <shortName evidence="15">AP lyase MutM</shortName>
        <ecNumber evidence="15">4.2.99.18</ecNumber>
    </alternativeName>
</protein>
<evidence type="ECO:0000259" key="16">
    <source>
        <dbReference type="PROSITE" id="PS51066"/>
    </source>
</evidence>
<feature type="active site" description="Proton donor" evidence="15">
    <location>
        <position position="3"/>
    </location>
</feature>
<dbReference type="RefSeq" id="WP_027447576.1">
    <property type="nucleotide sequence ID" value="NZ_AULJ01000071.1"/>
</dbReference>
<comment type="function">
    <text evidence="15">Involved in base excision repair of DNA damaged by oxidation or by mutagenic agents. Acts as DNA glycosylase that recognizes and removes damaged bases. Has a preference for oxidized purines, such as 7,8-dihydro-8-oxoguanine (8-oxoG). Has AP (apurinic/apyrimidinic) lyase activity and introduces nicks in the DNA strand. Cleaves the DNA backbone by beta-delta elimination to generate a single-strand break at the site of the removed base with both 3'- and 5'-phosphates.</text>
</comment>
<keyword evidence="8 15" id="KW-0862">Zinc</keyword>
<dbReference type="Gene3D" id="1.10.8.50">
    <property type="match status" value="1"/>
</dbReference>
<evidence type="ECO:0000256" key="13">
    <source>
        <dbReference type="ARBA" id="ARBA00023295"/>
    </source>
</evidence>
<evidence type="ECO:0000256" key="14">
    <source>
        <dbReference type="ARBA" id="ARBA00044632"/>
    </source>
</evidence>
<keyword evidence="4 15" id="KW-0479">Metal-binding</keyword>
<comment type="caution">
    <text evidence="15">Lacks conserved residue(s) required for the propagation of feature annotation.</text>
</comment>
<comment type="catalytic activity">
    <reaction evidence="1 15">
        <text>Hydrolysis of DNA containing ring-opened 7-methylguanine residues, releasing 2,6-diamino-4-hydroxy-5-(N-methyl)formamidopyrimidine.</text>
        <dbReference type="EC" id="3.2.2.23"/>
    </reaction>
</comment>
<sequence>MPELPEVETIKKTLEHLVINKTIQNITIHWPNIIKHPDDTEQFKQIVQGQTIHRIDRRGKFLLFYLDHHVLISHLRMEGKYGVFPKTEPVNKHTHVIFELTDGKELRYQDVRKFGTMHVFSIGDEFNCPPLDHLGPEPFEKAFTVDYLKEKLNKTNRHIKTALLDQTVVAGLGNIYVDEALFRSSIHPMRRASDLSDGEITSLHHEIIETLGEAVTQGGTTIRSYVNSQGQIGMFQQKLNVYGREEEACHNCGKVITKMKVGNRGTHVCLNCQK</sequence>
<feature type="active site" description="Schiff-base intermediate with DNA" evidence="15">
    <location>
        <position position="2"/>
    </location>
</feature>
<dbReference type="GO" id="GO:0003690">
    <property type="term" value="F:double-stranded DNA binding"/>
    <property type="evidence" value="ECO:0007669"/>
    <property type="project" value="UniProtKB-ARBA"/>
</dbReference>
<dbReference type="InterPro" id="IPR000214">
    <property type="entry name" value="Znf_DNA_glyclase/AP_lyase"/>
</dbReference>
<evidence type="ECO:0000256" key="2">
    <source>
        <dbReference type="ARBA" id="ARBA00009409"/>
    </source>
</evidence>
<dbReference type="FunFam" id="1.10.8.50:FF:000003">
    <property type="entry name" value="Formamidopyrimidine-DNA glycosylase"/>
    <property type="match status" value="1"/>
</dbReference>
<evidence type="ECO:0000256" key="9">
    <source>
        <dbReference type="ARBA" id="ARBA00023125"/>
    </source>
</evidence>
<dbReference type="InterPro" id="IPR012319">
    <property type="entry name" value="FPG_cat"/>
</dbReference>
<comment type="subunit">
    <text evidence="3 15">Monomer.</text>
</comment>
<keyword evidence="10 15" id="KW-0234">DNA repair</keyword>
<dbReference type="GO" id="GO:0034039">
    <property type="term" value="F:8-oxo-7,8-dihydroguanine DNA N-glycosylase activity"/>
    <property type="evidence" value="ECO:0007669"/>
    <property type="project" value="TreeGrafter"/>
</dbReference>
<evidence type="ECO:0000256" key="1">
    <source>
        <dbReference type="ARBA" id="ARBA00001668"/>
    </source>
</evidence>
<dbReference type="SMART" id="SM00898">
    <property type="entry name" value="Fapy_DNA_glyco"/>
    <property type="match status" value="1"/>
</dbReference>
<dbReference type="Gene3D" id="3.20.190.10">
    <property type="entry name" value="MutM-like, N-terminal"/>
    <property type="match status" value="1"/>
</dbReference>
<dbReference type="InterPro" id="IPR010979">
    <property type="entry name" value="Ribosomal_uS13-like_H2TH"/>
</dbReference>
<dbReference type="CDD" id="cd08966">
    <property type="entry name" value="EcFpg-like_N"/>
    <property type="match status" value="1"/>
</dbReference>
<evidence type="ECO:0000259" key="17">
    <source>
        <dbReference type="PROSITE" id="PS51068"/>
    </source>
</evidence>
<comment type="similarity">
    <text evidence="2 15">Belongs to the FPG family.</text>
</comment>
<feature type="domain" description="Formamidopyrimidine-DNA glycosylase catalytic" evidence="17">
    <location>
        <begin position="2"/>
        <end position="115"/>
    </location>
</feature>
<dbReference type="SUPFAM" id="SSF81624">
    <property type="entry name" value="N-terminal domain of MutM-like DNA repair proteins"/>
    <property type="match status" value="1"/>
</dbReference>
<dbReference type="Pfam" id="PF06827">
    <property type="entry name" value="zf-FPG_IleRS"/>
    <property type="match status" value="1"/>
</dbReference>
<dbReference type="SUPFAM" id="SSF57716">
    <property type="entry name" value="Glucocorticoid receptor-like (DNA-binding domain)"/>
    <property type="match status" value="1"/>
</dbReference>
<keyword evidence="6 15" id="KW-0863">Zinc-finger</keyword>
<dbReference type="Pfam" id="PF01149">
    <property type="entry name" value="Fapy_DNA_glyco"/>
    <property type="match status" value="1"/>
</dbReference>
<dbReference type="NCBIfam" id="TIGR00577">
    <property type="entry name" value="fpg"/>
    <property type="match status" value="1"/>
</dbReference>
<reference evidence="18 19" key="1">
    <citation type="submission" date="2013-08" db="EMBL/GenBank/DDBJ databases">
        <authorList>
            <person name="Huang J."/>
            <person name="Wang G."/>
        </authorList>
    </citation>
    <scope>NUCLEOTIDE SEQUENCE [LARGE SCALE GENOMIC DNA]</scope>
    <source>
        <strain evidence="18 19">BH030004</strain>
    </source>
</reference>
<dbReference type="Proteomes" id="UP000030403">
    <property type="component" value="Unassembled WGS sequence"/>
</dbReference>
<dbReference type="OrthoDB" id="9800855at2"/>
<dbReference type="InterPro" id="IPR035937">
    <property type="entry name" value="FPG_N"/>
</dbReference>
<dbReference type="InterPro" id="IPR010663">
    <property type="entry name" value="Znf_FPG/IleRS"/>
</dbReference>
<organism evidence="18 19">
    <name type="scientific">Pontibacillus marinus BH030004 = DSM 16465</name>
    <dbReference type="NCBI Taxonomy" id="1385511"/>
    <lineage>
        <taxon>Bacteria</taxon>
        <taxon>Bacillati</taxon>
        <taxon>Bacillota</taxon>
        <taxon>Bacilli</taxon>
        <taxon>Bacillales</taxon>
        <taxon>Bacillaceae</taxon>
        <taxon>Pontibacillus</taxon>
    </lineage>
</organism>
<keyword evidence="11 15" id="KW-0456">Lyase</keyword>
<evidence type="ECO:0000256" key="7">
    <source>
        <dbReference type="ARBA" id="ARBA00022801"/>
    </source>
</evidence>
<dbReference type="GO" id="GO:0008270">
    <property type="term" value="F:zinc ion binding"/>
    <property type="evidence" value="ECO:0007669"/>
    <property type="project" value="UniProtKB-UniRule"/>
</dbReference>
<dbReference type="PANTHER" id="PTHR22993">
    <property type="entry name" value="FORMAMIDOPYRIMIDINE-DNA GLYCOSYLASE"/>
    <property type="match status" value="1"/>
</dbReference>
<dbReference type="GO" id="GO:0140078">
    <property type="term" value="F:class I DNA-(apurinic or apyrimidinic site) endonuclease activity"/>
    <property type="evidence" value="ECO:0007669"/>
    <property type="project" value="UniProtKB-EC"/>
</dbReference>
<dbReference type="SUPFAM" id="SSF46946">
    <property type="entry name" value="S13-like H2TH domain"/>
    <property type="match status" value="1"/>
</dbReference>
<dbReference type="GO" id="GO:0006284">
    <property type="term" value="P:base-excision repair"/>
    <property type="evidence" value="ECO:0007669"/>
    <property type="project" value="InterPro"/>
</dbReference>
<dbReference type="SMART" id="SM01232">
    <property type="entry name" value="H2TH"/>
    <property type="match status" value="1"/>
</dbReference>
<evidence type="ECO:0000313" key="18">
    <source>
        <dbReference type="EMBL" id="KGX83573.1"/>
    </source>
</evidence>
<comment type="catalytic activity">
    <reaction evidence="14 15">
        <text>2'-deoxyribonucleotide-(2'-deoxyribose 5'-phosphate)-2'-deoxyribonucleotide-DNA = a 3'-end 2'-deoxyribonucleotide-(2,3-dehydro-2,3-deoxyribose 5'-phosphate)-DNA + a 5'-end 5'-phospho-2'-deoxyribonucleoside-DNA + H(+)</text>
        <dbReference type="Rhea" id="RHEA:66592"/>
        <dbReference type="Rhea" id="RHEA-COMP:13180"/>
        <dbReference type="Rhea" id="RHEA-COMP:16897"/>
        <dbReference type="Rhea" id="RHEA-COMP:17067"/>
        <dbReference type="ChEBI" id="CHEBI:15378"/>
        <dbReference type="ChEBI" id="CHEBI:136412"/>
        <dbReference type="ChEBI" id="CHEBI:157695"/>
        <dbReference type="ChEBI" id="CHEBI:167181"/>
        <dbReference type="EC" id="4.2.99.18"/>
    </reaction>
</comment>
<keyword evidence="19" id="KW-1185">Reference proteome</keyword>
<dbReference type="AlphaFoldDB" id="A0A0A5FXL8"/>
<dbReference type="FunFam" id="3.20.190.10:FF:000001">
    <property type="entry name" value="Formamidopyrimidine-DNA glycosylase"/>
    <property type="match status" value="1"/>
</dbReference>
<feature type="binding site" evidence="15">
    <location>
        <position position="112"/>
    </location>
    <ligand>
        <name>DNA</name>
        <dbReference type="ChEBI" id="CHEBI:16991"/>
    </ligand>
</feature>
<dbReference type="eggNOG" id="COG0266">
    <property type="taxonomic scope" value="Bacteria"/>
</dbReference>
<evidence type="ECO:0000256" key="10">
    <source>
        <dbReference type="ARBA" id="ARBA00023204"/>
    </source>
</evidence>
<feature type="binding site" evidence="15">
    <location>
        <position position="93"/>
    </location>
    <ligand>
        <name>DNA</name>
        <dbReference type="ChEBI" id="CHEBI:16991"/>
    </ligand>
</feature>
<accession>A0A0A5FXL8</accession>
<feature type="active site" description="Proton donor; for beta-elimination activity" evidence="15">
    <location>
        <position position="60"/>
    </location>
</feature>
<feature type="active site" description="Proton donor; for delta-elimination activity" evidence="15">
    <location>
        <position position="264"/>
    </location>
</feature>
<evidence type="ECO:0000256" key="8">
    <source>
        <dbReference type="ARBA" id="ARBA00022833"/>
    </source>
</evidence>
<name>A0A0A5FXL8_9BACI</name>
<feature type="domain" description="FPG-type" evidence="16">
    <location>
        <begin position="240"/>
        <end position="274"/>
    </location>
</feature>
<comment type="caution">
    <text evidence="18">The sequence shown here is derived from an EMBL/GenBank/DDBJ whole genome shotgun (WGS) entry which is preliminary data.</text>
</comment>
<dbReference type="InterPro" id="IPR015886">
    <property type="entry name" value="H2TH_FPG"/>
</dbReference>
<dbReference type="Pfam" id="PF06831">
    <property type="entry name" value="H2TH"/>
    <property type="match status" value="1"/>
</dbReference>
<evidence type="ECO:0000256" key="6">
    <source>
        <dbReference type="ARBA" id="ARBA00022771"/>
    </source>
</evidence>